<accession>A0A1E3PS66</accession>
<evidence type="ECO:0000313" key="2">
    <source>
        <dbReference type="EMBL" id="ODQ68271.1"/>
    </source>
</evidence>
<keyword evidence="3" id="KW-1185">Reference proteome</keyword>
<dbReference type="PANTHER" id="PTHR47372:SF11">
    <property type="entry name" value="RE19971P"/>
    <property type="match status" value="1"/>
</dbReference>
<name>A0A1E3PS66_9ASCO</name>
<dbReference type="AlphaFoldDB" id="A0A1E3PS66"/>
<keyword evidence="1" id="KW-0732">Signal</keyword>
<dbReference type="Proteomes" id="UP000095009">
    <property type="component" value="Unassembled WGS sequence"/>
</dbReference>
<dbReference type="PANTHER" id="PTHR47372">
    <property type="entry name" value="DAUER UP-REGULATED-RELATED"/>
    <property type="match status" value="1"/>
</dbReference>
<dbReference type="SUPFAM" id="SSF58113">
    <property type="entry name" value="Apolipoprotein A-I"/>
    <property type="match status" value="1"/>
</dbReference>
<dbReference type="STRING" id="857566.A0A1E3PS66"/>
<evidence type="ECO:0008006" key="4">
    <source>
        <dbReference type="Google" id="ProtNLM"/>
    </source>
</evidence>
<organism evidence="2 3">
    <name type="scientific">Nadsonia fulvescens var. elongata DSM 6958</name>
    <dbReference type="NCBI Taxonomy" id="857566"/>
    <lineage>
        <taxon>Eukaryota</taxon>
        <taxon>Fungi</taxon>
        <taxon>Dikarya</taxon>
        <taxon>Ascomycota</taxon>
        <taxon>Saccharomycotina</taxon>
        <taxon>Dipodascomycetes</taxon>
        <taxon>Dipodascales</taxon>
        <taxon>Dipodascales incertae sedis</taxon>
        <taxon>Nadsonia</taxon>
    </lineage>
</organism>
<feature type="signal peptide" evidence="1">
    <location>
        <begin position="1"/>
        <end position="22"/>
    </location>
</feature>
<evidence type="ECO:0000256" key="1">
    <source>
        <dbReference type="SAM" id="SignalP"/>
    </source>
</evidence>
<protein>
    <recommendedName>
        <fullName evidence="4">Meiotic sister chromatid recombination protein 1</fullName>
    </recommendedName>
</protein>
<evidence type="ECO:0000313" key="3">
    <source>
        <dbReference type="Proteomes" id="UP000095009"/>
    </source>
</evidence>
<sequence length="820" mass="89312">MKVFRNYATLIYLCTLGLGAQASLQNQNALRDWSVDEIRQVLVVYNIPLPQEETHHSLLDTAHSHWDSIVEQSQLTADQIMANLDQFKSSIKSKANEKWSGIKNKAHKHVGAIQDTGSDYASQGYDAAAEKAAEGYNVASKNAAEGYRAASSYAAEGYETGKDYATQGYDIAAEKAAEGYGVAKEKAAESYDVVKEKAAEGVDVGKEKAAQGYEVVKEKAAEGIDVASEKAAHGYEAASSYAAEGYEAGKDYAAQGYDIAAEKAAEGYEIAKEKAAEGLDSAKDQAATGFGAVKGKVAQGYEAIKEQAAQGYHDAQVKSDKTAKNVADAAANAANAANEASKSASSAANAAANTAKGAANAAADTAKGAYSQSKTEASGILGRLRQGIQYVFSTDRNGNSASGDIAAWAFSTWSDSQLKDFLRKHNIAFAQEATTIDLRQIARDNYDQIKDSMASAKDSVSDWLYESWSDADLKSWLKTRGVDFPESANRQELIASVRQTSENLSDKLTRFKQSLYPSLEDDKENIFDKSGEIKDSAFDSWSVANLKSFAEAHGIRLPKGQASNNREELLAVVRNYKHSLKDDVSDFIAQSKQRASPIMDKIAQSPRQIFDSTAKLWSEPRLRDFLVSRGVAVPESASRDELINIANENFEAAQSKAWSFGSWSTDSLKKWLQDKGQDLSDDRQELVNKAHAYVDDARSTVNKAGSKVSDAGSKVADAGTYVKDKLNEFYQSGKDSMNSWSDKDLKEYLTSYGVASPIEWTREDLLKAAQQQQVYFHEGFTPVVVVDSTPSTGGYLGNFFNYFKKQSTPVQTSYIRKDEL</sequence>
<feature type="chain" id="PRO_5009133951" description="Meiotic sister chromatid recombination protein 1" evidence="1">
    <location>
        <begin position="23"/>
        <end position="820"/>
    </location>
</feature>
<gene>
    <name evidence="2" type="ORF">NADFUDRAFT_48921</name>
</gene>
<reference evidence="2 3" key="1">
    <citation type="journal article" date="2016" name="Proc. Natl. Acad. Sci. U.S.A.">
        <title>Comparative genomics of biotechnologically important yeasts.</title>
        <authorList>
            <person name="Riley R."/>
            <person name="Haridas S."/>
            <person name="Wolfe K.H."/>
            <person name="Lopes M.R."/>
            <person name="Hittinger C.T."/>
            <person name="Goeker M."/>
            <person name="Salamov A.A."/>
            <person name="Wisecaver J.H."/>
            <person name="Long T.M."/>
            <person name="Calvey C.H."/>
            <person name="Aerts A.L."/>
            <person name="Barry K.W."/>
            <person name="Choi C."/>
            <person name="Clum A."/>
            <person name="Coughlan A.Y."/>
            <person name="Deshpande S."/>
            <person name="Douglass A.P."/>
            <person name="Hanson S.J."/>
            <person name="Klenk H.-P."/>
            <person name="LaButti K.M."/>
            <person name="Lapidus A."/>
            <person name="Lindquist E.A."/>
            <person name="Lipzen A.M."/>
            <person name="Meier-Kolthoff J.P."/>
            <person name="Ohm R.A."/>
            <person name="Otillar R.P."/>
            <person name="Pangilinan J.L."/>
            <person name="Peng Y."/>
            <person name="Rokas A."/>
            <person name="Rosa C.A."/>
            <person name="Scheuner C."/>
            <person name="Sibirny A.A."/>
            <person name="Slot J.C."/>
            <person name="Stielow J.B."/>
            <person name="Sun H."/>
            <person name="Kurtzman C.P."/>
            <person name="Blackwell M."/>
            <person name="Grigoriev I.V."/>
            <person name="Jeffries T.W."/>
        </authorList>
    </citation>
    <scope>NUCLEOTIDE SEQUENCE [LARGE SCALE GENOMIC DNA]</scope>
    <source>
        <strain evidence="2 3">DSM 6958</strain>
    </source>
</reference>
<dbReference type="InterPro" id="IPR018803">
    <property type="entry name" value="Ish1/Msc1-like"/>
</dbReference>
<dbReference type="Gene3D" id="1.10.287.700">
    <property type="entry name" value="Helix hairpin bin"/>
    <property type="match status" value="1"/>
</dbReference>
<dbReference type="Pfam" id="PF10281">
    <property type="entry name" value="Ish1"/>
    <property type="match status" value="5"/>
</dbReference>
<dbReference type="EMBL" id="KV454406">
    <property type="protein sequence ID" value="ODQ68271.1"/>
    <property type="molecule type" value="Genomic_DNA"/>
</dbReference>
<dbReference type="OrthoDB" id="2527403at2759"/>
<proteinExistence type="predicted"/>